<organism evidence="1 2">
    <name type="scientific">Enterococcus canis</name>
    <dbReference type="NCBI Taxonomy" id="214095"/>
    <lineage>
        <taxon>Bacteria</taxon>
        <taxon>Bacillati</taxon>
        <taxon>Bacillota</taxon>
        <taxon>Bacilli</taxon>
        <taxon>Lactobacillales</taxon>
        <taxon>Enterococcaceae</taxon>
        <taxon>Enterococcus</taxon>
    </lineage>
</organism>
<proteinExistence type="predicted"/>
<gene>
    <name evidence="1" type="ORF">RU97_GL001970</name>
</gene>
<dbReference type="Proteomes" id="UP000181884">
    <property type="component" value="Unassembled WGS sequence"/>
</dbReference>
<dbReference type="STRING" id="214095.RU97_GL001970"/>
<dbReference type="Pfam" id="PF19524">
    <property type="entry name" value="DUF6054"/>
    <property type="match status" value="1"/>
</dbReference>
<protein>
    <submittedName>
        <fullName evidence="1">Uncharacterized protein</fullName>
    </submittedName>
</protein>
<reference evidence="1 2" key="1">
    <citation type="submission" date="2014-12" db="EMBL/GenBank/DDBJ databases">
        <title>Draft genome sequences of 29 type strains of Enterococci.</title>
        <authorList>
            <person name="Zhong Z."/>
            <person name="Sun Z."/>
            <person name="Liu W."/>
            <person name="Zhang W."/>
            <person name="Zhang H."/>
        </authorList>
    </citation>
    <scope>NUCLEOTIDE SEQUENCE [LARGE SCALE GENOMIC DNA]</scope>
    <source>
        <strain evidence="1 2">DSM 17029</strain>
    </source>
</reference>
<dbReference type="InterPro" id="IPR046117">
    <property type="entry name" value="DUF6054"/>
</dbReference>
<dbReference type="RefSeq" id="WP_071858962.1">
    <property type="nucleotide sequence ID" value="NZ_JXKH01000004.1"/>
</dbReference>
<name>A0A1L8RFS0_9ENTE</name>
<evidence type="ECO:0000313" key="2">
    <source>
        <dbReference type="Proteomes" id="UP000181884"/>
    </source>
</evidence>
<dbReference type="AlphaFoldDB" id="A0A1L8RFS0"/>
<accession>A0A1L8RFS0</accession>
<keyword evidence="2" id="KW-1185">Reference proteome</keyword>
<comment type="caution">
    <text evidence="1">The sequence shown here is derived from an EMBL/GenBank/DDBJ whole genome shotgun (WGS) entry which is preliminary data.</text>
</comment>
<sequence>MAKYERQFRGDFEACLAVCEDVIKKSSLSVSFEDASDIVSQQTQVAVRVYERYSVTGGNRTSLNITLVGLGQQLIMSVVITSGGSRGIMSKYNTWGEQNFLKDFVKEFEVQYPQ</sequence>
<evidence type="ECO:0000313" key="1">
    <source>
        <dbReference type="EMBL" id="OJG18573.1"/>
    </source>
</evidence>
<dbReference type="EMBL" id="JXKH01000004">
    <property type="protein sequence ID" value="OJG18573.1"/>
    <property type="molecule type" value="Genomic_DNA"/>
</dbReference>